<dbReference type="EMBL" id="CM007650">
    <property type="protein sequence ID" value="ONM60706.1"/>
    <property type="molecule type" value="Genomic_DNA"/>
</dbReference>
<evidence type="ECO:0000256" key="1">
    <source>
        <dbReference type="SAM" id="Phobius"/>
    </source>
</evidence>
<gene>
    <name evidence="2" type="ORF">ZEAMMB73_Zm00001d022470</name>
</gene>
<proteinExistence type="predicted"/>
<reference evidence="2" key="1">
    <citation type="submission" date="2015-12" db="EMBL/GenBank/DDBJ databases">
        <title>Update maize B73 reference genome by single molecule sequencing technologies.</title>
        <authorList>
            <consortium name="Maize Genome Sequencing Project"/>
            <person name="Ware D."/>
        </authorList>
    </citation>
    <scope>NUCLEOTIDE SEQUENCE [LARGE SCALE GENOMIC DNA]</scope>
    <source>
        <tissue evidence="2">Seedling</tissue>
    </source>
</reference>
<accession>A0A1D6IN48</accession>
<keyword evidence="1" id="KW-0812">Transmembrane</keyword>
<dbReference type="EMBL" id="CM007650">
    <property type="protein sequence ID" value="ONM60705.1"/>
    <property type="molecule type" value="Genomic_DNA"/>
</dbReference>
<organism evidence="2">
    <name type="scientific">Zea mays</name>
    <name type="common">Maize</name>
    <dbReference type="NCBI Taxonomy" id="4577"/>
    <lineage>
        <taxon>Eukaryota</taxon>
        <taxon>Viridiplantae</taxon>
        <taxon>Streptophyta</taxon>
        <taxon>Embryophyta</taxon>
        <taxon>Tracheophyta</taxon>
        <taxon>Spermatophyta</taxon>
        <taxon>Magnoliopsida</taxon>
        <taxon>Liliopsida</taxon>
        <taxon>Poales</taxon>
        <taxon>Poaceae</taxon>
        <taxon>PACMAD clade</taxon>
        <taxon>Panicoideae</taxon>
        <taxon>Andropogonodae</taxon>
        <taxon>Andropogoneae</taxon>
        <taxon>Tripsacinae</taxon>
        <taxon>Zea</taxon>
    </lineage>
</organism>
<keyword evidence="1" id="KW-1133">Transmembrane helix</keyword>
<name>A0A1D6IN48_MAIZE</name>
<feature type="non-terminal residue" evidence="2">
    <location>
        <position position="71"/>
    </location>
</feature>
<sequence>MELKDMSAPLEKFFCNYDLFPQSGTIVLIVKIGALIEVVTLLYGSRQDGKGDFEMLKKKVIECGALFHPAS</sequence>
<evidence type="ECO:0000313" key="2">
    <source>
        <dbReference type="EMBL" id="ONM60705.1"/>
    </source>
</evidence>
<keyword evidence="1" id="KW-0472">Membrane</keyword>
<protein>
    <submittedName>
        <fullName evidence="2">Uncharacterized protein</fullName>
    </submittedName>
</protein>
<feature type="transmembrane region" description="Helical" evidence="1">
    <location>
        <begin position="20"/>
        <end position="43"/>
    </location>
</feature>
<dbReference type="AlphaFoldDB" id="A0A1D6IN48"/>
<dbReference type="InParanoid" id="A0A1D6IN48"/>